<reference evidence="4 5" key="1">
    <citation type="submission" date="2019-08" db="EMBL/GenBank/DDBJ databases">
        <title>Genome of Aequorivita lipolytica Y10-2 (type strain).</title>
        <authorList>
            <person name="Bowman J.P."/>
        </authorList>
    </citation>
    <scope>NUCLEOTIDE SEQUENCE [LARGE SCALE GENOMIC DNA]</scope>
    <source>
        <strain evidence="4 5">Y10-2</strain>
    </source>
</reference>
<dbReference type="SUPFAM" id="SSF46689">
    <property type="entry name" value="Homeodomain-like"/>
    <property type="match status" value="1"/>
</dbReference>
<dbReference type="Pfam" id="PF00440">
    <property type="entry name" value="TetR_N"/>
    <property type="match status" value="1"/>
</dbReference>
<dbReference type="PANTHER" id="PTHR43479:SF11">
    <property type="entry name" value="ACREF_ENVCD OPERON REPRESSOR-RELATED"/>
    <property type="match status" value="1"/>
</dbReference>
<evidence type="ECO:0000256" key="1">
    <source>
        <dbReference type="ARBA" id="ARBA00023125"/>
    </source>
</evidence>
<accession>A0A5C6YU39</accession>
<dbReference type="InterPro" id="IPR001647">
    <property type="entry name" value="HTH_TetR"/>
</dbReference>
<dbReference type="InterPro" id="IPR041490">
    <property type="entry name" value="KstR2_TetR_C"/>
</dbReference>
<dbReference type="InterPro" id="IPR036271">
    <property type="entry name" value="Tet_transcr_reg_TetR-rel_C_sf"/>
</dbReference>
<dbReference type="PANTHER" id="PTHR43479">
    <property type="entry name" value="ACREF/ENVCD OPERON REPRESSOR-RELATED"/>
    <property type="match status" value="1"/>
</dbReference>
<dbReference type="InterPro" id="IPR050624">
    <property type="entry name" value="HTH-type_Tx_Regulator"/>
</dbReference>
<keyword evidence="5" id="KW-1185">Reference proteome</keyword>
<dbReference type="Pfam" id="PF17932">
    <property type="entry name" value="TetR_C_24"/>
    <property type="match status" value="1"/>
</dbReference>
<dbReference type="SUPFAM" id="SSF48498">
    <property type="entry name" value="Tetracyclin repressor-like, C-terminal domain"/>
    <property type="match status" value="1"/>
</dbReference>
<proteinExistence type="predicted"/>
<dbReference type="EMBL" id="VORU01000001">
    <property type="protein sequence ID" value="TXD70988.1"/>
    <property type="molecule type" value="Genomic_DNA"/>
</dbReference>
<evidence type="ECO:0000256" key="2">
    <source>
        <dbReference type="PROSITE-ProRule" id="PRU00335"/>
    </source>
</evidence>
<dbReference type="Gene3D" id="1.10.357.10">
    <property type="entry name" value="Tetracycline Repressor, domain 2"/>
    <property type="match status" value="1"/>
</dbReference>
<dbReference type="AlphaFoldDB" id="A0A5C6YU39"/>
<dbReference type="PROSITE" id="PS50977">
    <property type="entry name" value="HTH_TETR_2"/>
    <property type="match status" value="1"/>
</dbReference>
<name>A0A5C6YU39_9FLAO</name>
<comment type="caution">
    <text evidence="4">The sequence shown here is derived from an EMBL/GenBank/DDBJ whole genome shotgun (WGS) entry which is preliminary data.</text>
</comment>
<gene>
    <name evidence="4" type="ORF">ESV24_01485</name>
</gene>
<dbReference type="GO" id="GO:0003677">
    <property type="term" value="F:DNA binding"/>
    <property type="evidence" value="ECO:0007669"/>
    <property type="project" value="UniProtKB-UniRule"/>
</dbReference>
<keyword evidence="1 2" id="KW-0238">DNA-binding</keyword>
<feature type="domain" description="HTH tetR-type" evidence="3">
    <location>
        <begin position="1"/>
        <end position="61"/>
    </location>
</feature>
<feature type="DNA-binding region" description="H-T-H motif" evidence="2">
    <location>
        <begin position="24"/>
        <end position="43"/>
    </location>
</feature>
<evidence type="ECO:0000313" key="4">
    <source>
        <dbReference type="EMBL" id="TXD70988.1"/>
    </source>
</evidence>
<protein>
    <submittedName>
        <fullName evidence="4">TetR/AcrR family transcriptional regulator</fullName>
    </submittedName>
</protein>
<dbReference type="Proteomes" id="UP000321945">
    <property type="component" value="Unassembled WGS sequence"/>
</dbReference>
<dbReference type="InterPro" id="IPR009057">
    <property type="entry name" value="Homeodomain-like_sf"/>
</dbReference>
<evidence type="ECO:0000259" key="3">
    <source>
        <dbReference type="PROSITE" id="PS50977"/>
    </source>
</evidence>
<dbReference type="Gene3D" id="1.10.10.60">
    <property type="entry name" value="Homeodomain-like"/>
    <property type="match status" value="1"/>
</dbReference>
<sequence length="186" mass="21309">MSRKEEIITTAARLFNEKGYKAVSMRDIATAMDIKAASLYNHINGKQEILSEIILKVAEEFTKGMTNVVAENSSAIKKVEKVIELHIDITVNHSDALAALNNDWMHLEETDLKAFVKMREDYEENFRRIIKQGIEAGEIKPYHPEVILFSILSTLRTLYLWYQKRGKLDVNILKKDMVSVLIKGIV</sequence>
<dbReference type="PRINTS" id="PR00455">
    <property type="entry name" value="HTHTETR"/>
</dbReference>
<evidence type="ECO:0000313" key="5">
    <source>
        <dbReference type="Proteomes" id="UP000321945"/>
    </source>
</evidence>
<dbReference type="OrthoDB" id="9814200at2"/>
<organism evidence="4 5">
    <name type="scientific">Aequorivita lipolytica</name>
    <dbReference type="NCBI Taxonomy" id="153267"/>
    <lineage>
        <taxon>Bacteria</taxon>
        <taxon>Pseudomonadati</taxon>
        <taxon>Bacteroidota</taxon>
        <taxon>Flavobacteriia</taxon>
        <taxon>Flavobacteriales</taxon>
        <taxon>Flavobacteriaceae</taxon>
        <taxon>Aequorivita</taxon>
    </lineage>
</organism>